<dbReference type="Proteomes" id="UP000594220">
    <property type="component" value="Unplaced"/>
</dbReference>
<dbReference type="InterPro" id="IPR037393">
    <property type="entry name" value="Bud22/SRFB1"/>
</dbReference>
<feature type="compositionally biased region" description="Basic and acidic residues" evidence="5">
    <location>
        <begin position="166"/>
        <end position="185"/>
    </location>
</feature>
<feature type="domain" description="Bud22" evidence="6">
    <location>
        <begin position="368"/>
        <end position="453"/>
    </location>
</feature>
<accession>A0A7M4F1E0</accession>
<proteinExistence type="predicted"/>
<feature type="region of interest" description="Disordered" evidence="5">
    <location>
        <begin position="260"/>
        <end position="338"/>
    </location>
</feature>
<feature type="region of interest" description="Disordered" evidence="5">
    <location>
        <begin position="147"/>
        <end position="224"/>
    </location>
</feature>
<keyword evidence="8" id="KW-1185">Reference proteome</keyword>
<keyword evidence="2" id="KW-0175">Coiled coil</keyword>
<evidence type="ECO:0000259" key="6">
    <source>
        <dbReference type="Pfam" id="PF09073"/>
    </source>
</evidence>
<dbReference type="PANTHER" id="PTHR23325">
    <property type="entry name" value="SERUM RESPONSE FACTOR-BINDING"/>
    <property type="match status" value="1"/>
</dbReference>
<dbReference type="GO" id="GO:0005634">
    <property type="term" value="C:nucleus"/>
    <property type="evidence" value="ECO:0007669"/>
    <property type="project" value="TreeGrafter"/>
</dbReference>
<evidence type="ECO:0000313" key="8">
    <source>
        <dbReference type="Proteomes" id="UP000594220"/>
    </source>
</evidence>
<dbReference type="AlphaFoldDB" id="A0A7M4F1E0"/>
<dbReference type="Ensembl" id="ENSCPRT00005020075.1">
    <property type="protein sequence ID" value="ENSCPRP00005017140.1"/>
    <property type="gene ID" value="ENSCPRG00005011936.1"/>
</dbReference>
<evidence type="ECO:0000256" key="3">
    <source>
        <dbReference type="ARBA" id="ARBA00025646"/>
    </source>
</evidence>
<gene>
    <name evidence="7" type="primary">SRFBP1</name>
</gene>
<evidence type="ECO:0000256" key="4">
    <source>
        <dbReference type="ARBA" id="ARBA00033254"/>
    </source>
</evidence>
<comment type="function">
    <text evidence="3">May be involved in regulating transcriptional activation of cardiac genes during the aging process. May play a role in biosynthesis and/or processing of SLC2A4 in adipose cells.</text>
</comment>
<dbReference type="GeneTree" id="ENSGT00390000006478"/>
<feature type="compositionally biased region" description="Basic and acidic residues" evidence="5">
    <location>
        <begin position="149"/>
        <end position="159"/>
    </location>
</feature>
<feature type="compositionally biased region" description="Low complexity" evidence="5">
    <location>
        <begin position="186"/>
        <end position="196"/>
    </location>
</feature>
<reference evidence="7" key="1">
    <citation type="submission" date="2025-08" db="UniProtKB">
        <authorList>
            <consortium name="Ensembl"/>
        </authorList>
    </citation>
    <scope>IDENTIFICATION</scope>
</reference>
<sequence>MQPARAQLERRRCPAPPPNYACAQFRFAQRVGRGARSWGSSRLRPSWRTCLTSTMRGSEDVVLKNQRRAQRLIEEIHAMKEIKPDQVTKFALEKEINFESVCKMPNCTTVDRAIARLAAHPLLKTKIADIKAAVKAFKAARQTAAKAHSSAECKSEQPKLVKHSNSNREDKHFELVQKQKEDGSKTKVNVKTDTNTQGKETGENKSNQETLEAERTCTPDDLPFPALEMQAIVQAETEKRIDRPQKKKLTGVNKVITTKESDSNVSDTEENDKHKEYFDDSTEERFYNQSSDSEDNDSSDDFFIGKVKQKKRRRVADSNHSSAKKIPPKMLLKAVKDSEFVTRKDVNTEGNNPNAKTKKLESVFCTSLSTSQQKSKNMRRNVKEQLPKNRRTAFPKKEPEFRKHQPAKAAGIKHENKKDHLQQPLHPSWEASKKRQQQVSQITAFQGKKIKFDDD</sequence>
<evidence type="ECO:0000256" key="2">
    <source>
        <dbReference type="ARBA" id="ARBA00023054"/>
    </source>
</evidence>
<feature type="region of interest" description="Disordered" evidence="5">
    <location>
        <begin position="368"/>
        <end position="455"/>
    </location>
</feature>
<feature type="compositionally biased region" description="Basic and acidic residues" evidence="5">
    <location>
        <begin position="271"/>
        <end position="286"/>
    </location>
</feature>
<feature type="compositionally biased region" description="Basic and acidic residues" evidence="5">
    <location>
        <begin position="412"/>
        <end position="421"/>
    </location>
</feature>
<dbReference type="Pfam" id="PF09073">
    <property type="entry name" value="BUD22"/>
    <property type="match status" value="1"/>
</dbReference>
<reference evidence="7" key="2">
    <citation type="submission" date="2025-09" db="UniProtKB">
        <authorList>
            <consortium name="Ensembl"/>
        </authorList>
    </citation>
    <scope>IDENTIFICATION</scope>
</reference>
<evidence type="ECO:0000313" key="7">
    <source>
        <dbReference type="Ensembl" id="ENSCPRP00005017140.1"/>
    </source>
</evidence>
<organism evidence="7 8">
    <name type="scientific">Crocodylus porosus</name>
    <name type="common">Saltwater crocodile</name>
    <name type="synonym">Estuarine crocodile</name>
    <dbReference type="NCBI Taxonomy" id="8502"/>
    <lineage>
        <taxon>Eukaryota</taxon>
        <taxon>Metazoa</taxon>
        <taxon>Chordata</taxon>
        <taxon>Craniata</taxon>
        <taxon>Vertebrata</taxon>
        <taxon>Euteleostomi</taxon>
        <taxon>Archelosauria</taxon>
        <taxon>Archosauria</taxon>
        <taxon>Crocodylia</taxon>
        <taxon>Longirostres</taxon>
        <taxon>Crocodylidae</taxon>
        <taxon>Crocodylus</taxon>
    </lineage>
</organism>
<dbReference type="PANTHER" id="PTHR23325:SF1">
    <property type="entry name" value="SERUM RESPONSE FACTOR-BINDING PROTEIN 1"/>
    <property type="match status" value="1"/>
</dbReference>
<evidence type="ECO:0000256" key="1">
    <source>
        <dbReference type="ARBA" id="ARBA00013459"/>
    </source>
</evidence>
<evidence type="ECO:0000256" key="5">
    <source>
        <dbReference type="SAM" id="MobiDB-lite"/>
    </source>
</evidence>
<dbReference type="GO" id="GO:0030490">
    <property type="term" value="P:maturation of SSU-rRNA"/>
    <property type="evidence" value="ECO:0007669"/>
    <property type="project" value="TreeGrafter"/>
</dbReference>
<dbReference type="InterPro" id="IPR015158">
    <property type="entry name" value="Bud22_dom"/>
</dbReference>
<dbReference type="GO" id="GO:0030686">
    <property type="term" value="C:90S preribosome"/>
    <property type="evidence" value="ECO:0007669"/>
    <property type="project" value="TreeGrafter"/>
</dbReference>
<protein>
    <recommendedName>
        <fullName evidence="1">Serum response factor-binding protein 1</fullName>
    </recommendedName>
    <alternativeName>
        <fullName evidence="4">SRF-dependent transcription regulation-associated protein</fullName>
    </alternativeName>
</protein>
<name>A0A7M4F1E0_CROPO</name>